<reference evidence="3" key="2">
    <citation type="submission" date="2015-01" db="EMBL/GenBank/DDBJ databases">
        <title>Evolutionary Origins and Diversification of the Mycorrhizal Mutualists.</title>
        <authorList>
            <consortium name="DOE Joint Genome Institute"/>
            <consortium name="Mycorrhizal Genomics Consortium"/>
            <person name="Kohler A."/>
            <person name="Kuo A."/>
            <person name="Nagy L.G."/>
            <person name="Floudas D."/>
            <person name="Copeland A."/>
            <person name="Barry K.W."/>
            <person name="Cichocki N."/>
            <person name="Veneault-Fourrey C."/>
            <person name="LaButti K."/>
            <person name="Lindquist E.A."/>
            <person name="Lipzen A."/>
            <person name="Lundell T."/>
            <person name="Morin E."/>
            <person name="Murat C."/>
            <person name="Riley R."/>
            <person name="Ohm R."/>
            <person name="Sun H."/>
            <person name="Tunlid A."/>
            <person name="Henrissat B."/>
            <person name="Grigoriev I.V."/>
            <person name="Hibbett D.S."/>
            <person name="Martin F."/>
        </authorList>
    </citation>
    <scope>NUCLEOTIDE SEQUENCE [LARGE SCALE GENOMIC DNA]</scope>
    <source>
        <strain evidence="3">MAFF 305830</strain>
    </source>
</reference>
<reference evidence="2 3" key="1">
    <citation type="submission" date="2014-04" db="EMBL/GenBank/DDBJ databases">
        <authorList>
            <consortium name="DOE Joint Genome Institute"/>
            <person name="Kuo A."/>
            <person name="Zuccaro A."/>
            <person name="Kohler A."/>
            <person name="Nagy L.G."/>
            <person name="Floudas D."/>
            <person name="Copeland A."/>
            <person name="Barry K.W."/>
            <person name="Cichocki N."/>
            <person name="Veneault-Fourrey C."/>
            <person name="LaButti K."/>
            <person name="Lindquist E.A."/>
            <person name="Lipzen A."/>
            <person name="Lundell T."/>
            <person name="Morin E."/>
            <person name="Murat C."/>
            <person name="Sun H."/>
            <person name="Tunlid A."/>
            <person name="Henrissat B."/>
            <person name="Grigoriev I.V."/>
            <person name="Hibbett D.S."/>
            <person name="Martin F."/>
            <person name="Nordberg H.P."/>
            <person name="Cantor M.N."/>
            <person name="Hua S.X."/>
        </authorList>
    </citation>
    <scope>NUCLEOTIDE SEQUENCE [LARGE SCALE GENOMIC DNA]</scope>
    <source>
        <strain evidence="2 3">MAFF 305830</strain>
    </source>
</reference>
<organism evidence="2 3">
    <name type="scientific">Serendipita vermifera MAFF 305830</name>
    <dbReference type="NCBI Taxonomy" id="933852"/>
    <lineage>
        <taxon>Eukaryota</taxon>
        <taxon>Fungi</taxon>
        <taxon>Dikarya</taxon>
        <taxon>Basidiomycota</taxon>
        <taxon>Agaricomycotina</taxon>
        <taxon>Agaricomycetes</taxon>
        <taxon>Sebacinales</taxon>
        <taxon>Serendipitaceae</taxon>
        <taxon>Serendipita</taxon>
    </lineage>
</organism>
<dbReference type="Proteomes" id="UP000054097">
    <property type="component" value="Unassembled WGS sequence"/>
</dbReference>
<feature type="region of interest" description="Disordered" evidence="1">
    <location>
        <begin position="1"/>
        <end position="60"/>
    </location>
</feature>
<evidence type="ECO:0000313" key="2">
    <source>
        <dbReference type="EMBL" id="KIM24896.1"/>
    </source>
</evidence>
<proteinExistence type="predicted"/>
<dbReference type="STRING" id="933852.A0A0C3B026"/>
<evidence type="ECO:0008006" key="4">
    <source>
        <dbReference type="Google" id="ProtNLM"/>
    </source>
</evidence>
<evidence type="ECO:0000313" key="3">
    <source>
        <dbReference type="Proteomes" id="UP000054097"/>
    </source>
</evidence>
<dbReference type="Gene3D" id="3.80.10.10">
    <property type="entry name" value="Ribonuclease Inhibitor"/>
    <property type="match status" value="1"/>
</dbReference>
<evidence type="ECO:0000256" key="1">
    <source>
        <dbReference type="SAM" id="MobiDB-lite"/>
    </source>
</evidence>
<keyword evidence="3" id="KW-1185">Reference proteome</keyword>
<dbReference type="OrthoDB" id="3365698at2759"/>
<accession>A0A0C3B026</accession>
<dbReference type="EMBL" id="KN824319">
    <property type="protein sequence ID" value="KIM24896.1"/>
    <property type="molecule type" value="Genomic_DNA"/>
</dbReference>
<sequence>MSRPRRSVQAKKYIEEDLDSDEGSSQEEVISNGDAKSEEELSAYGDSDDGDSDISESFPHSLPIVTHTDLRHAHTVIAQQRQAIETLKSLHDQQKTRQAAAEAELRAAQKVLLEIQAIIAPISRVPPEILGVIFTAHVQDNQESPWSLMHVSRAWRAAALMTKAMWGRILIAPSSWVKAQSDGQSVRVYNGMEVCNTEAKLSRALKRAGAMPLDLMVVFLYQSWRRMTHNSDYDYDASRLIDCILSQRPNTLLRGFKLCSTYMTSAPEKLMEFDYSNIDTLYLDMNFPNLVQKLVKERRGPRSFHIGAVNLDKIENCGWLDKIEDLGITNITYYTSKPKLLRSTIFAPTNLLSLKLSGGPIVDQNQDEQQLRIMSLRRLELNVVHQFWPIDCPNLTHLTLHFSRSPPTPPQTIHLPHLVEFSLWCERLPERCLSVFEVPSLQKFDFRWGEGKAVLANALKALWLVLDTNGAVTVSNVEPRKLLLRQTAINQKVLARVLAGRKLLEEIMTVDVEISADFFEALSSAIIGKGMKRSQATQLSCPALKRIEVDLAGDKKFRPNEEAMEASACALIAARKKAGAPLERVAIRMTKKDGWKELVRIEEV</sequence>
<dbReference type="HOGENOM" id="CLU_031654_0_0_1"/>
<protein>
    <recommendedName>
        <fullName evidence="4">F-box domain-containing protein</fullName>
    </recommendedName>
</protein>
<dbReference type="SUPFAM" id="SSF52047">
    <property type="entry name" value="RNI-like"/>
    <property type="match status" value="1"/>
</dbReference>
<dbReference type="InterPro" id="IPR032675">
    <property type="entry name" value="LRR_dom_sf"/>
</dbReference>
<dbReference type="AlphaFoldDB" id="A0A0C3B026"/>
<name>A0A0C3B026_SERVB</name>
<feature type="compositionally biased region" description="Acidic residues" evidence="1">
    <location>
        <begin position="16"/>
        <end position="25"/>
    </location>
</feature>
<gene>
    <name evidence="2" type="ORF">M408DRAFT_10766</name>
</gene>